<comment type="caution">
    <text evidence="7">The sequence shown here is derived from an EMBL/GenBank/DDBJ whole genome shotgun (WGS) entry which is preliminary data.</text>
</comment>
<feature type="domain" description="YqgF/RNase H-like" evidence="6">
    <location>
        <begin position="68"/>
        <end position="167"/>
    </location>
</feature>
<reference evidence="7 8" key="1">
    <citation type="submission" date="2018-10" db="EMBL/GenBank/DDBJ databases">
        <title>Comamonadaceae CDC group NO-1 genome sequencing and assembly.</title>
        <authorList>
            <person name="Bernier A.-M."/>
            <person name="Bernard K."/>
        </authorList>
    </citation>
    <scope>NUCLEOTIDE SEQUENCE [LARGE SCALE GENOMIC DNA]</scope>
    <source>
        <strain evidence="7 8">NML161473</strain>
    </source>
</reference>
<dbReference type="EMBL" id="RDQL01000019">
    <property type="protein sequence ID" value="RMW96705.1"/>
    <property type="molecule type" value="Genomic_DNA"/>
</dbReference>
<keyword evidence="2 5" id="KW-0690">Ribosome biogenesis</keyword>
<comment type="subcellular location">
    <subcellularLocation>
        <location evidence="5">Cytoplasm</location>
    </subcellularLocation>
</comment>
<dbReference type="CDD" id="cd16964">
    <property type="entry name" value="YqgF"/>
    <property type="match status" value="1"/>
</dbReference>
<dbReference type="Gene3D" id="3.30.420.140">
    <property type="entry name" value="YqgF/RNase H-like domain"/>
    <property type="match status" value="1"/>
</dbReference>
<dbReference type="GO" id="GO:0004518">
    <property type="term" value="F:nuclease activity"/>
    <property type="evidence" value="ECO:0007669"/>
    <property type="project" value="UniProtKB-KW"/>
</dbReference>
<comment type="function">
    <text evidence="5">Could be a nuclease involved in processing of the 5'-end of pre-16S rRNA.</text>
</comment>
<comment type="similarity">
    <text evidence="5">Belongs to the YqgF HJR family.</text>
</comment>
<evidence type="ECO:0000256" key="2">
    <source>
        <dbReference type="ARBA" id="ARBA00022517"/>
    </source>
</evidence>
<dbReference type="AlphaFoldDB" id="A0A3M6Q0W4"/>
<evidence type="ECO:0000313" key="7">
    <source>
        <dbReference type="EMBL" id="RMW96705.1"/>
    </source>
</evidence>
<evidence type="ECO:0000256" key="1">
    <source>
        <dbReference type="ARBA" id="ARBA00022490"/>
    </source>
</evidence>
<evidence type="ECO:0000256" key="3">
    <source>
        <dbReference type="ARBA" id="ARBA00022722"/>
    </source>
</evidence>
<dbReference type="InterPro" id="IPR005227">
    <property type="entry name" value="YqgF"/>
</dbReference>
<evidence type="ECO:0000313" key="8">
    <source>
        <dbReference type="Proteomes" id="UP000267035"/>
    </source>
</evidence>
<organism evidence="7 8">
    <name type="scientific">Allofranklinella schreckenbergeri</name>
    <dbReference type="NCBI Taxonomy" id="1076744"/>
    <lineage>
        <taxon>Bacteria</taxon>
        <taxon>Pseudomonadati</taxon>
        <taxon>Pseudomonadota</taxon>
        <taxon>Betaproteobacteria</taxon>
        <taxon>Burkholderiales</taxon>
        <taxon>Comamonadaceae</taxon>
        <taxon>Allofranklinella</taxon>
    </lineage>
</organism>
<accession>A0A3M6Q0W4</accession>
<evidence type="ECO:0000256" key="5">
    <source>
        <dbReference type="HAMAP-Rule" id="MF_00651"/>
    </source>
</evidence>
<dbReference type="InterPro" id="IPR037027">
    <property type="entry name" value="YqgF/RNaseH-like_dom_sf"/>
</dbReference>
<dbReference type="EC" id="3.1.-.-" evidence="5"/>
<dbReference type="GO" id="GO:0000967">
    <property type="term" value="P:rRNA 5'-end processing"/>
    <property type="evidence" value="ECO:0007669"/>
    <property type="project" value="UniProtKB-UniRule"/>
</dbReference>
<dbReference type="GO" id="GO:0016788">
    <property type="term" value="F:hydrolase activity, acting on ester bonds"/>
    <property type="evidence" value="ECO:0007669"/>
    <property type="project" value="UniProtKB-UniRule"/>
</dbReference>
<dbReference type="PANTHER" id="PTHR33317">
    <property type="entry name" value="POLYNUCLEOTIDYL TRANSFERASE, RIBONUCLEASE H-LIKE SUPERFAMILY PROTEIN"/>
    <property type="match status" value="1"/>
</dbReference>
<gene>
    <name evidence="7" type="primary">ruvX</name>
    <name evidence="7" type="ORF">EBQ25_10970</name>
</gene>
<dbReference type="InterPro" id="IPR006641">
    <property type="entry name" value="YqgF/RNaseH-like_dom"/>
</dbReference>
<dbReference type="InterPro" id="IPR012337">
    <property type="entry name" value="RNaseH-like_sf"/>
</dbReference>
<sequence>MVFARRQTAHPARAHCRAAGLHGGGADDARPLSSPYLALLSYPPTAVNSAFAESLGLPHAFDPASDAHTFLAFDYGLLRTGVAVGSQRTGAAQPLGLLKAQGKAQFALAQDYVREWQPTALVVGLPFHPDGAAHENTERARWFMRGLHGRFGLPVFGVDERYSTTEALAQGVSARHVDAVSAAIILDQFLRALARPPQP</sequence>
<keyword evidence="8" id="KW-1185">Reference proteome</keyword>
<dbReference type="NCBIfam" id="TIGR00250">
    <property type="entry name" value="RNAse_H_YqgF"/>
    <property type="match status" value="1"/>
</dbReference>
<dbReference type="Proteomes" id="UP000267035">
    <property type="component" value="Unassembled WGS sequence"/>
</dbReference>
<dbReference type="GO" id="GO:0005829">
    <property type="term" value="C:cytosol"/>
    <property type="evidence" value="ECO:0007669"/>
    <property type="project" value="TreeGrafter"/>
</dbReference>
<keyword evidence="4 5" id="KW-0378">Hydrolase</keyword>
<dbReference type="SUPFAM" id="SSF53098">
    <property type="entry name" value="Ribonuclease H-like"/>
    <property type="match status" value="1"/>
</dbReference>
<evidence type="ECO:0000259" key="6">
    <source>
        <dbReference type="SMART" id="SM00732"/>
    </source>
</evidence>
<evidence type="ECO:0000256" key="4">
    <source>
        <dbReference type="ARBA" id="ARBA00022801"/>
    </source>
</evidence>
<dbReference type="Pfam" id="PF03652">
    <property type="entry name" value="RuvX"/>
    <property type="match status" value="1"/>
</dbReference>
<name>A0A3M6Q0W4_9BURK</name>
<proteinExistence type="inferred from homology"/>
<keyword evidence="3 5" id="KW-0540">Nuclease</keyword>
<dbReference type="PANTHER" id="PTHR33317:SF4">
    <property type="entry name" value="POLYNUCLEOTIDYL TRANSFERASE, RIBONUCLEASE H-LIKE SUPERFAMILY PROTEIN"/>
    <property type="match status" value="1"/>
</dbReference>
<keyword evidence="1 5" id="KW-0963">Cytoplasm</keyword>
<dbReference type="HAMAP" id="MF_00651">
    <property type="entry name" value="Nuclease_YqgF"/>
    <property type="match status" value="1"/>
</dbReference>
<dbReference type="SMART" id="SM00732">
    <property type="entry name" value="YqgFc"/>
    <property type="match status" value="1"/>
</dbReference>
<protein>
    <recommendedName>
        <fullName evidence="5">Putative pre-16S rRNA nuclease</fullName>
        <ecNumber evidence="5">3.1.-.-</ecNumber>
    </recommendedName>
</protein>